<keyword evidence="3" id="KW-1185">Reference proteome</keyword>
<accession>A0A2T6ZDD8</accession>
<dbReference type="Proteomes" id="UP000244722">
    <property type="component" value="Unassembled WGS sequence"/>
</dbReference>
<evidence type="ECO:0000256" key="1">
    <source>
        <dbReference type="SAM" id="MobiDB-lite"/>
    </source>
</evidence>
<reference evidence="2 3" key="1">
    <citation type="submission" date="2017-04" db="EMBL/GenBank/DDBJ databases">
        <title>Draft genome sequence of Tuber borchii Vittad., a whitish edible truffle.</title>
        <authorList>
            <consortium name="DOE Joint Genome Institute"/>
            <person name="Murat C."/>
            <person name="Kuo A."/>
            <person name="Barry K.W."/>
            <person name="Clum A."/>
            <person name="Dockter R.B."/>
            <person name="Fauchery L."/>
            <person name="Iotti M."/>
            <person name="Kohler A."/>
            <person name="Labutti K."/>
            <person name="Lindquist E.A."/>
            <person name="Lipzen A."/>
            <person name="Ohm R.A."/>
            <person name="Wang M."/>
            <person name="Grigoriev I.V."/>
            <person name="Zambonelli A."/>
            <person name="Martin F.M."/>
        </authorList>
    </citation>
    <scope>NUCLEOTIDE SEQUENCE [LARGE SCALE GENOMIC DNA]</scope>
    <source>
        <strain evidence="2 3">Tbo3840</strain>
    </source>
</reference>
<evidence type="ECO:0000313" key="3">
    <source>
        <dbReference type="Proteomes" id="UP000244722"/>
    </source>
</evidence>
<organism evidence="2 3">
    <name type="scientific">Tuber borchii</name>
    <name type="common">White truffle</name>
    <dbReference type="NCBI Taxonomy" id="42251"/>
    <lineage>
        <taxon>Eukaryota</taxon>
        <taxon>Fungi</taxon>
        <taxon>Dikarya</taxon>
        <taxon>Ascomycota</taxon>
        <taxon>Pezizomycotina</taxon>
        <taxon>Pezizomycetes</taxon>
        <taxon>Pezizales</taxon>
        <taxon>Tuberaceae</taxon>
        <taxon>Tuber</taxon>
    </lineage>
</organism>
<gene>
    <name evidence="2" type="ORF">B9Z19DRAFT_1196865</name>
</gene>
<dbReference type="AlphaFoldDB" id="A0A2T6ZDD8"/>
<sequence>MERDNPWPQHPTPPPSLLQGLASPPPGRSNAFTVGDSGFIGNTDVATVRASKFLSIQECAHKFREWHSGGGTLSSPKNREKSLVLKVSARDLVNLKELLGIDDESDKKFPLYTFNSASSTLTFRCFPSPIHGQVVSTISEGFYLALFGLPANTKSKIYIIAPKKYIRFYAKYDGSEIISDIAVQIYNDMGNEVKFILEVGLSESYEKLVEDAQLWLEGTKTVSVVMLVKLYEDPPYNGPTHDLTDEEFNALQFPPKNEINQQSFVVNGQCGPATYKGLTWVGSISGFIEIWGFEGASRSACRISDRIDLLSADKSMENYFSMSNFIDIADNDHPIRFDWATYFENLRSHIKELAFNRCYITLRDRNRQVNASSSLPAPPNRQLGEANVTGGGELANILSNL</sequence>
<comment type="caution">
    <text evidence="2">The sequence shown here is derived from an EMBL/GenBank/DDBJ whole genome shotgun (WGS) entry which is preliminary data.</text>
</comment>
<name>A0A2T6ZDD8_TUBBO</name>
<dbReference type="OrthoDB" id="76567at2759"/>
<dbReference type="EMBL" id="NESQ01000370">
    <property type="protein sequence ID" value="PUU73511.1"/>
    <property type="molecule type" value="Genomic_DNA"/>
</dbReference>
<evidence type="ECO:0000313" key="2">
    <source>
        <dbReference type="EMBL" id="PUU73511.1"/>
    </source>
</evidence>
<feature type="region of interest" description="Disordered" evidence="1">
    <location>
        <begin position="1"/>
        <end position="30"/>
    </location>
</feature>
<protein>
    <submittedName>
        <fullName evidence="2">Uncharacterized protein</fullName>
    </submittedName>
</protein>
<proteinExistence type="predicted"/>